<feature type="domain" description="B30.2/SPRY" evidence="5">
    <location>
        <begin position="283"/>
        <end position="466"/>
    </location>
</feature>
<evidence type="ECO:0000313" key="7">
    <source>
        <dbReference type="Proteomes" id="UP000728032"/>
    </source>
</evidence>
<dbReference type="SUPFAM" id="SSF49899">
    <property type="entry name" value="Concanavalin A-like lectins/glucanases"/>
    <property type="match status" value="1"/>
</dbReference>
<accession>A0A7R9LWL0</accession>
<dbReference type="InterPro" id="IPR043136">
    <property type="entry name" value="B30.2/SPRY_sf"/>
</dbReference>
<feature type="compositionally biased region" description="Basic and acidic residues" evidence="4">
    <location>
        <begin position="1"/>
        <end position="14"/>
    </location>
</feature>
<dbReference type="InterPro" id="IPR045129">
    <property type="entry name" value="RNF123/RKP/RSPRY1"/>
</dbReference>
<gene>
    <name evidence="6" type="ORF">ONB1V03_LOCUS7130</name>
</gene>
<dbReference type="EMBL" id="OC918324">
    <property type="protein sequence ID" value="CAD7649159.1"/>
    <property type="molecule type" value="Genomic_DNA"/>
</dbReference>
<evidence type="ECO:0000256" key="3">
    <source>
        <dbReference type="ARBA" id="ARBA00022833"/>
    </source>
</evidence>
<evidence type="ECO:0000256" key="4">
    <source>
        <dbReference type="SAM" id="MobiDB-lite"/>
    </source>
</evidence>
<protein>
    <recommendedName>
        <fullName evidence="5">B30.2/SPRY domain-containing protein</fullName>
    </recommendedName>
</protein>
<dbReference type="SMART" id="SM00449">
    <property type="entry name" value="SPRY"/>
    <property type="match status" value="1"/>
</dbReference>
<dbReference type="AlphaFoldDB" id="A0A7R9LWL0"/>
<dbReference type="EMBL" id="CAJPVJ010003499">
    <property type="protein sequence ID" value="CAG2167633.1"/>
    <property type="molecule type" value="Genomic_DNA"/>
</dbReference>
<dbReference type="InterPro" id="IPR016024">
    <property type="entry name" value="ARM-type_fold"/>
</dbReference>
<dbReference type="InterPro" id="IPR003877">
    <property type="entry name" value="SPRY_dom"/>
</dbReference>
<dbReference type="Proteomes" id="UP000728032">
    <property type="component" value="Unassembled WGS sequence"/>
</dbReference>
<dbReference type="SUPFAM" id="SSF48371">
    <property type="entry name" value="ARM repeat"/>
    <property type="match status" value="1"/>
</dbReference>
<evidence type="ECO:0000256" key="2">
    <source>
        <dbReference type="ARBA" id="ARBA00022771"/>
    </source>
</evidence>
<dbReference type="PROSITE" id="PS50188">
    <property type="entry name" value="B302_SPRY"/>
    <property type="match status" value="1"/>
</dbReference>
<reference evidence="6" key="1">
    <citation type="submission" date="2020-11" db="EMBL/GenBank/DDBJ databases">
        <authorList>
            <person name="Tran Van P."/>
        </authorList>
    </citation>
    <scope>NUCLEOTIDE SEQUENCE</scope>
</reference>
<dbReference type="PANTHER" id="PTHR13363:SF6">
    <property type="entry name" value="RING FINGER AND SPRY DOMAIN-CONTAINING PROTEIN 1"/>
    <property type="match status" value="1"/>
</dbReference>
<evidence type="ECO:0000313" key="6">
    <source>
        <dbReference type="EMBL" id="CAD7649159.1"/>
    </source>
</evidence>
<dbReference type="InterPro" id="IPR013320">
    <property type="entry name" value="ConA-like_dom_sf"/>
</dbReference>
<organism evidence="6">
    <name type="scientific">Oppiella nova</name>
    <dbReference type="NCBI Taxonomy" id="334625"/>
    <lineage>
        <taxon>Eukaryota</taxon>
        <taxon>Metazoa</taxon>
        <taxon>Ecdysozoa</taxon>
        <taxon>Arthropoda</taxon>
        <taxon>Chelicerata</taxon>
        <taxon>Arachnida</taxon>
        <taxon>Acari</taxon>
        <taxon>Acariformes</taxon>
        <taxon>Sarcoptiformes</taxon>
        <taxon>Oribatida</taxon>
        <taxon>Brachypylina</taxon>
        <taxon>Oppioidea</taxon>
        <taxon>Oppiidae</taxon>
        <taxon>Oppiella</taxon>
    </lineage>
</organism>
<evidence type="ECO:0000259" key="5">
    <source>
        <dbReference type="PROSITE" id="PS50188"/>
    </source>
</evidence>
<keyword evidence="1" id="KW-0479">Metal-binding</keyword>
<proteinExistence type="predicted"/>
<feature type="region of interest" description="Disordered" evidence="4">
    <location>
        <begin position="1"/>
        <end position="43"/>
    </location>
</feature>
<dbReference type="GO" id="GO:0051603">
    <property type="term" value="P:proteolysis involved in protein catabolic process"/>
    <property type="evidence" value="ECO:0007669"/>
    <property type="project" value="TreeGrafter"/>
</dbReference>
<evidence type="ECO:0000256" key="1">
    <source>
        <dbReference type="ARBA" id="ARBA00022723"/>
    </source>
</evidence>
<sequence length="553" mass="62316">MGLCVCKERTKRDNSSANSRHNNSDTRNNGSRSRSAVGHNRYNRDNDMTEECLTINASVVVRDVLSGHDSGPHLAKMSPIVDKLILETLSLIRTLVDNDSDPPSSMLKLHMIADKEKGWLTVVNSMINVIPIDDPLGPAVILLLLDDCPLPTKESITKLSQMLDLCNTKHLSRHNISKHRNACVVIGCLAEKLAGPNSMTLLTPQVLNYLINNLSHKNDFSIVLFTLIALEKFAQTSENKLTIAKKLDETNKNALVALEALIDDKDYVRKQVGFCAQWCLDNLFLKDGRTLTHEKTDRNDLNALLNANDVSEYLKISANGLMARCDASSFESVRCTYQVMEGVFYYEAMLITSGVMQIGWATKDSKFLNHEGYGIGDDEYSIAYDGCRQLIWFNASSFPHQHKCWRPGDVLGCLLDLKRELIIFYLNGIPLEPYKHVFKNAKSGFFAAASFMSYQQCLFNFGRTPFKYPPNIAFESFNANSHLSDNEKIILPKHIKLKFLHLSSTREDSCTLCCDGTATIQLIPCLHSLDICPFCRSEIKERLEMNLNERTER</sequence>
<dbReference type="Pfam" id="PF00622">
    <property type="entry name" value="SPRY"/>
    <property type="match status" value="1"/>
</dbReference>
<dbReference type="CDD" id="cd12883">
    <property type="entry name" value="SPRY_RING"/>
    <property type="match status" value="1"/>
</dbReference>
<dbReference type="PANTHER" id="PTHR13363">
    <property type="entry name" value="RING FINGER AND SRY DOMAIN-CONTAINING"/>
    <property type="match status" value="1"/>
</dbReference>
<name>A0A7R9LWL0_9ACAR</name>
<dbReference type="GO" id="GO:0008270">
    <property type="term" value="F:zinc ion binding"/>
    <property type="evidence" value="ECO:0007669"/>
    <property type="project" value="UniProtKB-KW"/>
</dbReference>
<dbReference type="InterPro" id="IPR001870">
    <property type="entry name" value="B30.2/SPRY"/>
</dbReference>
<dbReference type="InterPro" id="IPR035774">
    <property type="entry name" value="SPRY_RSPRY1"/>
</dbReference>
<dbReference type="GO" id="GO:0004842">
    <property type="term" value="F:ubiquitin-protein transferase activity"/>
    <property type="evidence" value="ECO:0007669"/>
    <property type="project" value="InterPro"/>
</dbReference>
<feature type="compositionally biased region" description="Polar residues" evidence="4">
    <location>
        <begin position="15"/>
        <end position="34"/>
    </location>
</feature>
<dbReference type="Gene3D" id="2.60.120.920">
    <property type="match status" value="1"/>
</dbReference>
<keyword evidence="3" id="KW-0862">Zinc</keyword>
<keyword evidence="7" id="KW-1185">Reference proteome</keyword>
<dbReference type="GO" id="GO:0005737">
    <property type="term" value="C:cytoplasm"/>
    <property type="evidence" value="ECO:0007669"/>
    <property type="project" value="TreeGrafter"/>
</dbReference>
<dbReference type="OrthoDB" id="10017393at2759"/>
<keyword evidence="2" id="KW-0863">Zinc-finger</keyword>